<dbReference type="EC" id="2.5.1.112" evidence="10"/>
<dbReference type="Pfam" id="PF01715">
    <property type="entry name" value="IPPT"/>
    <property type="match status" value="2"/>
</dbReference>
<evidence type="ECO:0000256" key="1">
    <source>
        <dbReference type="ARBA" id="ARBA00005842"/>
    </source>
</evidence>
<name>A0AAP0JTJ5_9MAGN</name>
<dbReference type="InterPro" id="IPR027417">
    <property type="entry name" value="P-loop_NTPase"/>
</dbReference>
<dbReference type="FunFam" id="1.10.287.890:FF:000002">
    <property type="entry name" value="Adenylate isopentenyltransferase 5, chloroplastic"/>
    <property type="match status" value="1"/>
</dbReference>
<comment type="caution">
    <text evidence="11">The sequence shown here is derived from an EMBL/GenBank/DDBJ whole genome shotgun (WGS) entry which is preliminary data.</text>
</comment>
<evidence type="ECO:0000256" key="3">
    <source>
        <dbReference type="ARBA" id="ARBA00022712"/>
    </source>
</evidence>
<keyword evidence="4" id="KW-0547">Nucleotide-binding</keyword>
<dbReference type="Gene3D" id="3.40.50.300">
    <property type="entry name" value="P-loop containing nucleotide triphosphate hydrolases"/>
    <property type="match status" value="1"/>
</dbReference>
<comment type="catalytic activity">
    <reaction evidence="8">
        <text>dimethylallyl diphosphate + ADP = N(6)-(dimethylallyl)adenosine 5'-diphosphate + diphosphate</text>
        <dbReference type="Rhea" id="RHEA:36327"/>
        <dbReference type="ChEBI" id="CHEBI:33019"/>
        <dbReference type="ChEBI" id="CHEBI:57623"/>
        <dbReference type="ChEBI" id="CHEBI:73533"/>
        <dbReference type="ChEBI" id="CHEBI:456216"/>
        <dbReference type="EC" id="2.5.1.112"/>
    </reaction>
</comment>
<sequence>MNHLGVTTKQADPFASLSLYSNPSKPWKKKHTYVKMKPTSLTLTTAAAAAATTTTTSTTALTTKSNNRASSVALATCFPAEVANPDQMQYHHHHRLVNFPNGPMLPMESFNGWRRKDKVVVVMGATGTGKSRLSIDLAARFNAEVINSDKIQVYEGLDIVTNKVTEEEKQGIHHHLLGGVRQDEDFSAAQFRRSANRAIASILARNRLPIIAGGSNSFVEALIDDEELNFRSNYDCCFIWVDVPFPILYSSLDRRVDRMVDAGLVEEVRQIFDPEADYTKGIRRAIGVPELDKYLRLERQLVLSNVQENESLILLKGRLLDEAIEKIKVRTCELACRQLKKIRRLYGKWDVHRVDATEVFRCRGREADKAWDRTVMAPSSRIVTEFLYDNNRVPATAIGGAAGKSSVAPIGTTSVLAGAKR</sequence>
<dbReference type="GO" id="GO:0005524">
    <property type="term" value="F:ATP binding"/>
    <property type="evidence" value="ECO:0007669"/>
    <property type="project" value="UniProtKB-KW"/>
</dbReference>
<dbReference type="GO" id="GO:0005739">
    <property type="term" value="C:mitochondrion"/>
    <property type="evidence" value="ECO:0007669"/>
    <property type="project" value="TreeGrafter"/>
</dbReference>
<dbReference type="GO" id="GO:0009824">
    <property type="term" value="F:AMP dimethylallyltransferase activity"/>
    <property type="evidence" value="ECO:0007669"/>
    <property type="project" value="UniProtKB-ARBA"/>
</dbReference>
<dbReference type="EMBL" id="JBBNAG010000004">
    <property type="protein sequence ID" value="KAK9139634.1"/>
    <property type="molecule type" value="Genomic_DNA"/>
</dbReference>
<dbReference type="PANTHER" id="PTHR11088:SF74">
    <property type="entry name" value="ADENYLATE ISOPENTENYLTRANSFERASE 5, CHLOROPLASTIC"/>
    <property type="match status" value="1"/>
</dbReference>
<dbReference type="AlphaFoldDB" id="A0AAP0JTJ5"/>
<dbReference type="SUPFAM" id="SSF52540">
    <property type="entry name" value="P-loop containing nucleoside triphosphate hydrolases"/>
    <property type="match status" value="1"/>
</dbReference>
<dbReference type="InterPro" id="IPR039657">
    <property type="entry name" value="Dimethylallyltransferase"/>
</dbReference>
<dbReference type="GO" id="GO:0009691">
    <property type="term" value="P:cytokinin biosynthetic process"/>
    <property type="evidence" value="ECO:0007669"/>
    <property type="project" value="UniProtKB-KW"/>
</dbReference>
<dbReference type="Gene3D" id="1.10.287.890">
    <property type="entry name" value="Crystal structure of tRNA isopentenylpyrophosphate transferase (bh2366) domain"/>
    <property type="match status" value="1"/>
</dbReference>
<dbReference type="HAMAP" id="MF_00185">
    <property type="entry name" value="IPP_trans"/>
    <property type="match status" value="1"/>
</dbReference>
<accession>A0AAP0JTJ5</accession>
<comment type="function">
    <text evidence="9">Involved in cytokinin biosynthesis. Catalyzes the transfer of an isopentenyl group from dimethylallyl diphosphate (DMAPP) to ATP and ADP.</text>
</comment>
<dbReference type="InterPro" id="IPR018022">
    <property type="entry name" value="IPT"/>
</dbReference>
<dbReference type="PANTHER" id="PTHR11088">
    <property type="entry name" value="TRNA DIMETHYLALLYLTRANSFERASE"/>
    <property type="match status" value="1"/>
</dbReference>
<protein>
    <recommendedName>
        <fullName evidence="10">adenylate dimethylallyltransferase (ADP/ATP-dependent)</fullName>
        <ecNumber evidence="10">2.5.1.112</ecNumber>
    </recommendedName>
</protein>
<dbReference type="Proteomes" id="UP001419268">
    <property type="component" value="Unassembled WGS sequence"/>
</dbReference>
<comment type="catalytic activity">
    <reaction evidence="7">
        <text>dimethylallyl diphosphate + ATP = N(6)-(dimethylallyl)adenosine 5'-triphosphate + diphosphate</text>
        <dbReference type="Rhea" id="RHEA:36331"/>
        <dbReference type="ChEBI" id="CHEBI:30616"/>
        <dbReference type="ChEBI" id="CHEBI:33019"/>
        <dbReference type="ChEBI" id="CHEBI:57623"/>
        <dbReference type="ChEBI" id="CHEBI:73532"/>
        <dbReference type="EC" id="2.5.1.112"/>
    </reaction>
</comment>
<evidence type="ECO:0000256" key="9">
    <source>
        <dbReference type="ARBA" id="ARBA00055191"/>
    </source>
</evidence>
<evidence type="ECO:0000256" key="5">
    <source>
        <dbReference type="ARBA" id="ARBA00022840"/>
    </source>
</evidence>
<organism evidence="11 12">
    <name type="scientific">Stephania cephalantha</name>
    <dbReference type="NCBI Taxonomy" id="152367"/>
    <lineage>
        <taxon>Eukaryota</taxon>
        <taxon>Viridiplantae</taxon>
        <taxon>Streptophyta</taxon>
        <taxon>Embryophyta</taxon>
        <taxon>Tracheophyta</taxon>
        <taxon>Spermatophyta</taxon>
        <taxon>Magnoliopsida</taxon>
        <taxon>Ranunculales</taxon>
        <taxon>Menispermaceae</taxon>
        <taxon>Menispermoideae</taxon>
        <taxon>Cissampelideae</taxon>
        <taxon>Stephania</taxon>
    </lineage>
</organism>
<dbReference type="GO" id="GO:0052622">
    <property type="term" value="F:ATP/ADP dimethylallyltransferase activity"/>
    <property type="evidence" value="ECO:0007669"/>
    <property type="project" value="UniProtKB-EC"/>
</dbReference>
<gene>
    <name evidence="11" type="ORF">Scep_009315</name>
</gene>
<keyword evidence="12" id="KW-1185">Reference proteome</keyword>
<reference evidence="11 12" key="1">
    <citation type="submission" date="2024-01" db="EMBL/GenBank/DDBJ databases">
        <title>Genome assemblies of Stephania.</title>
        <authorList>
            <person name="Yang L."/>
        </authorList>
    </citation>
    <scope>NUCLEOTIDE SEQUENCE [LARGE SCALE GENOMIC DNA]</scope>
    <source>
        <strain evidence="11">JXDWG</strain>
        <tissue evidence="11">Leaf</tissue>
    </source>
</reference>
<comment type="similarity">
    <text evidence="1">Belongs to the IPP transferase family.</text>
</comment>
<keyword evidence="2" id="KW-0808">Transferase</keyword>
<dbReference type="GO" id="GO:0052381">
    <property type="term" value="F:tRNA dimethylallyltransferase activity"/>
    <property type="evidence" value="ECO:0007669"/>
    <property type="project" value="InterPro"/>
</dbReference>
<evidence type="ECO:0000256" key="7">
    <source>
        <dbReference type="ARBA" id="ARBA00051744"/>
    </source>
</evidence>
<evidence type="ECO:0000256" key="4">
    <source>
        <dbReference type="ARBA" id="ARBA00022741"/>
    </source>
</evidence>
<evidence type="ECO:0000256" key="6">
    <source>
        <dbReference type="ARBA" id="ARBA00022946"/>
    </source>
</evidence>
<evidence type="ECO:0000313" key="12">
    <source>
        <dbReference type="Proteomes" id="UP001419268"/>
    </source>
</evidence>
<keyword evidence="3" id="KW-0203">Cytokinin biosynthesis</keyword>
<evidence type="ECO:0000313" key="11">
    <source>
        <dbReference type="EMBL" id="KAK9139634.1"/>
    </source>
</evidence>
<dbReference type="GO" id="GO:0006400">
    <property type="term" value="P:tRNA modification"/>
    <property type="evidence" value="ECO:0007669"/>
    <property type="project" value="TreeGrafter"/>
</dbReference>
<evidence type="ECO:0000256" key="8">
    <source>
        <dbReference type="ARBA" id="ARBA00052386"/>
    </source>
</evidence>
<evidence type="ECO:0000256" key="2">
    <source>
        <dbReference type="ARBA" id="ARBA00022679"/>
    </source>
</evidence>
<keyword evidence="6" id="KW-0809">Transit peptide</keyword>
<keyword evidence="5" id="KW-0067">ATP-binding</keyword>
<evidence type="ECO:0000256" key="10">
    <source>
        <dbReference type="ARBA" id="ARBA00066838"/>
    </source>
</evidence>
<proteinExistence type="inferred from homology"/>